<organism evidence="1 2">
    <name type="scientific">Clavelina lepadiformis</name>
    <name type="common">Light-bulb sea squirt</name>
    <name type="synonym">Ascidia lepadiformis</name>
    <dbReference type="NCBI Taxonomy" id="159417"/>
    <lineage>
        <taxon>Eukaryota</taxon>
        <taxon>Metazoa</taxon>
        <taxon>Chordata</taxon>
        <taxon>Tunicata</taxon>
        <taxon>Ascidiacea</taxon>
        <taxon>Aplousobranchia</taxon>
        <taxon>Clavelinidae</taxon>
        <taxon>Clavelina</taxon>
    </lineage>
</organism>
<dbReference type="EMBL" id="CAWYQH010000141">
    <property type="protein sequence ID" value="CAK8694395.1"/>
    <property type="molecule type" value="Genomic_DNA"/>
</dbReference>
<protein>
    <submittedName>
        <fullName evidence="1">Uncharacterized protein</fullName>
    </submittedName>
</protein>
<evidence type="ECO:0000313" key="2">
    <source>
        <dbReference type="Proteomes" id="UP001642483"/>
    </source>
</evidence>
<reference evidence="1 2" key="1">
    <citation type="submission" date="2024-02" db="EMBL/GenBank/DDBJ databases">
        <authorList>
            <person name="Daric V."/>
            <person name="Darras S."/>
        </authorList>
    </citation>
    <scope>NUCLEOTIDE SEQUENCE [LARGE SCALE GENOMIC DNA]</scope>
</reference>
<sequence>MVESGSDKCTDLHIEPVVVVRCHDNLICQIVSSSMKRFNVTVGRERERTEANRAQTLLVEEGGDEGDQALLKKKANLLTFRLKENNLVEKNGVIFLAKVSKGNWLPSADNLDRRYEVIKTATTHLPYVATRNVILKKKTLTARG</sequence>
<accession>A0ABP0GVW5</accession>
<evidence type="ECO:0000313" key="1">
    <source>
        <dbReference type="EMBL" id="CAK8694395.1"/>
    </source>
</evidence>
<gene>
    <name evidence="1" type="ORF">CVLEPA_LOCUS27765</name>
</gene>
<keyword evidence="2" id="KW-1185">Reference proteome</keyword>
<dbReference type="Proteomes" id="UP001642483">
    <property type="component" value="Unassembled WGS sequence"/>
</dbReference>
<comment type="caution">
    <text evidence="1">The sequence shown here is derived from an EMBL/GenBank/DDBJ whole genome shotgun (WGS) entry which is preliminary data.</text>
</comment>
<proteinExistence type="predicted"/>
<name>A0ABP0GVW5_CLALP</name>